<name>A0A1H4DHP3_9BACT</name>
<evidence type="ECO:0000313" key="3">
    <source>
        <dbReference type="EMBL" id="SEA72117.1"/>
    </source>
</evidence>
<evidence type="ECO:0000256" key="1">
    <source>
        <dbReference type="SAM" id="Phobius"/>
    </source>
</evidence>
<feature type="domain" description="Signal transduction histidine kinase internal region" evidence="2">
    <location>
        <begin position="198"/>
        <end position="275"/>
    </location>
</feature>
<reference evidence="4" key="1">
    <citation type="submission" date="2016-10" db="EMBL/GenBank/DDBJ databases">
        <authorList>
            <person name="Varghese N."/>
            <person name="Submissions S."/>
        </authorList>
    </citation>
    <scope>NUCLEOTIDE SEQUENCE [LARGE SCALE GENOMIC DNA]</scope>
    <source>
        <strain evidence="4">DSM 23920</strain>
    </source>
</reference>
<dbReference type="STRING" id="408074.SAMN05660909_03146"/>
<dbReference type="GO" id="GO:0000155">
    <property type="term" value="F:phosphorelay sensor kinase activity"/>
    <property type="evidence" value="ECO:0007669"/>
    <property type="project" value="InterPro"/>
</dbReference>
<feature type="transmembrane region" description="Helical" evidence="1">
    <location>
        <begin position="67"/>
        <end position="90"/>
    </location>
</feature>
<dbReference type="Proteomes" id="UP000199656">
    <property type="component" value="Unassembled WGS sequence"/>
</dbReference>
<accession>A0A1H4DHP3</accession>
<proteinExistence type="predicted"/>
<dbReference type="AlphaFoldDB" id="A0A1H4DHP3"/>
<keyword evidence="1" id="KW-1133">Transmembrane helix</keyword>
<dbReference type="SUPFAM" id="SSF55874">
    <property type="entry name" value="ATPase domain of HSP90 chaperone/DNA topoisomerase II/histidine kinase"/>
    <property type="match status" value="1"/>
</dbReference>
<dbReference type="RefSeq" id="WP_089762886.1">
    <property type="nucleotide sequence ID" value="NZ_BKAT01000048.1"/>
</dbReference>
<dbReference type="Gene3D" id="3.30.565.10">
    <property type="entry name" value="Histidine kinase-like ATPase, C-terminal domain"/>
    <property type="match status" value="1"/>
</dbReference>
<dbReference type="PANTHER" id="PTHR34220:SF7">
    <property type="entry name" value="SENSOR HISTIDINE KINASE YPDA"/>
    <property type="match status" value="1"/>
</dbReference>
<dbReference type="OrthoDB" id="9809908at2"/>
<evidence type="ECO:0000313" key="4">
    <source>
        <dbReference type="Proteomes" id="UP000199656"/>
    </source>
</evidence>
<evidence type="ECO:0000259" key="2">
    <source>
        <dbReference type="Pfam" id="PF06580"/>
    </source>
</evidence>
<keyword evidence="1" id="KW-0812">Transmembrane</keyword>
<gene>
    <name evidence="3" type="ORF">SAMN05660909_03146</name>
</gene>
<dbReference type="PANTHER" id="PTHR34220">
    <property type="entry name" value="SENSOR HISTIDINE KINASE YPDA"/>
    <property type="match status" value="1"/>
</dbReference>
<dbReference type="InterPro" id="IPR036890">
    <property type="entry name" value="HATPase_C_sf"/>
</dbReference>
<feature type="transmembrane region" description="Helical" evidence="1">
    <location>
        <begin position="39"/>
        <end position="61"/>
    </location>
</feature>
<organism evidence="3 4">
    <name type="scientific">Chitinophaga terrae</name>
    <name type="common">ex Kim and Jung 2007</name>
    <dbReference type="NCBI Taxonomy" id="408074"/>
    <lineage>
        <taxon>Bacteria</taxon>
        <taxon>Pseudomonadati</taxon>
        <taxon>Bacteroidota</taxon>
        <taxon>Chitinophagia</taxon>
        <taxon>Chitinophagales</taxon>
        <taxon>Chitinophagaceae</taxon>
        <taxon>Chitinophaga</taxon>
    </lineage>
</organism>
<keyword evidence="3" id="KW-0808">Transferase</keyword>
<protein>
    <submittedName>
        <fullName evidence="3">Histidine kinase</fullName>
    </submittedName>
</protein>
<dbReference type="GO" id="GO:0016020">
    <property type="term" value="C:membrane"/>
    <property type="evidence" value="ECO:0007669"/>
    <property type="project" value="InterPro"/>
</dbReference>
<feature type="transmembrane region" description="Helical" evidence="1">
    <location>
        <begin position="157"/>
        <end position="178"/>
    </location>
</feature>
<feature type="transmembrane region" description="Helical" evidence="1">
    <location>
        <begin position="102"/>
        <end position="126"/>
    </location>
</feature>
<dbReference type="EMBL" id="FNRL01000013">
    <property type="protein sequence ID" value="SEA72117.1"/>
    <property type="molecule type" value="Genomic_DNA"/>
</dbReference>
<sequence>MEGTTNYLTERDESKVKRRLTSWISFFMSDRYYKTNARIWTHVVMWAGLAVMNLIMFYSGFNVSVPVSLYFLTRNMIGSMFAFYTVFYLVIPKFLLKGHWFLAFLGFCTPYLFWAVINYVSATYIMSHYEVNDLGMKQLMQRVIAGGWTETLSVPNLLRLFIPVTITIGPVMILKLVLDIIRGTTRQLRLERDNLDLEVNFLRSQLNPHFLFNTLNNIYSLSIRNDAMASDLIMHLSEMMRYTLYDSNTDKVPLQMEAEFLKNYIELETVRYGKKARITFEYDPDQMGDRTIPPLLMFPLVENAFKYSHSTNSAQCWVHGKIEVNGAQMRFEMSNSKGQMPEQKNGIGGIGLGNTRKRLLLLYPGKHELQIEDRPDHYKVVLTITLT</sequence>
<dbReference type="Pfam" id="PF06580">
    <property type="entry name" value="His_kinase"/>
    <property type="match status" value="1"/>
</dbReference>
<dbReference type="InterPro" id="IPR010559">
    <property type="entry name" value="Sig_transdc_His_kin_internal"/>
</dbReference>
<dbReference type="InterPro" id="IPR050640">
    <property type="entry name" value="Bact_2-comp_sensor_kinase"/>
</dbReference>
<keyword evidence="1" id="KW-0472">Membrane</keyword>
<keyword evidence="4" id="KW-1185">Reference proteome</keyword>
<keyword evidence="3" id="KW-0418">Kinase</keyword>